<dbReference type="Proteomes" id="UP001257277">
    <property type="component" value="Unassembled WGS sequence"/>
</dbReference>
<evidence type="ECO:0000313" key="4">
    <source>
        <dbReference type="Proteomes" id="UP001257277"/>
    </source>
</evidence>
<comment type="caution">
    <text evidence="3">The sequence shown here is derived from an EMBL/GenBank/DDBJ whole genome shotgun (WGS) entry which is preliminary data.</text>
</comment>
<keyword evidence="4" id="KW-1185">Reference proteome</keyword>
<dbReference type="RefSeq" id="WP_349240339.1">
    <property type="nucleotide sequence ID" value="NZ_JAVTTO010000001.1"/>
</dbReference>
<organism evidence="3 4">
    <name type="scientific">Asprobacillus argus</name>
    <dbReference type="NCBI Taxonomy" id="3076534"/>
    <lineage>
        <taxon>Bacteria</taxon>
        <taxon>Pseudomonadati</taxon>
        <taxon>Bacteroidota</taxon>
        <taxon>Flavobacteriia</taxon>
        <taxon>Flavobacteriales</taxon>
        <taxon>Flavobacteriaceae</taxon>
        <taxon>Asprobacillus</taxon>
    </lineage>
</organism>
<dbReference type="InterPro" id="IPR015915">
    <property type="entry name" value="Kelch-typ_b-propeller"/>
</dbReference>
<gene>
    <name evidence="3" type="ORF">RQM59_01775</name>
</gene>
<dbReference type="EMBL" id="JAVTTO010000001">
    <property type="protein sequence ID" value="MDT7831086.1"/>
    <property type="molecule type" value="Genomic_DNA"/>
</dbReference>
<evidence type="ECO:0000313" key="3">
    <source>
        <dbReference type="EMBL" id="MDT7831086.1"/>
    </source>
</evidence>
<proteinExistence type="predicted"/>
<dbReference type="SUPFAM" id="SSF117281">
    <property type="entry name" value="Kelch motif"/>
    <property type="match status" value="2"/>
</dbReference>
<dbReference type="PANTHER" id="PTHR46228">
    <property type="entry name" value="KELCH DOMAIN-CONTAINING PROTEIN"/>
    <property type="match status" value="1"/>
</dbReference>
<reference evidence="3 4" key="1">
    <citation type="submission" date="2023-09" db="EMBL/GenBank/DDBJ databases">
        <title>Novel taxa isolated from Blanes Bay.</title>
        <authorList>
            <person name="Rey-Velasco X."/>
            <person name="Lucena T."/>
        </authorList>
    </citation>
    <scope>NUCLEOTIDE SEQUENCE [LARGE SCALE GENOMIC DNA]</scope>
    <source>
        <strain evidence="3 4">S356</strain>
    </source>
</reference>
<keyword evidence="1" id="KW-0880">Kelch repeat</keyword>
<accession>A0ABU3LBI1</accession>
<protein>
    <submittedName>
        <fullName evidence="3">Kelch repeat-containing protein</fullName>
    </submittedName>
</protein>
<dbReference type="Pfam" id="PF24681">
    <property type="entry name" value="Kelch_KLHDC2_KLHL20_DRC7"/>
    <property type="match status" value="1"/>
</dbReference>
<dbReference type="PANTHER" id="PTHR46228:SF2">
    <property type="entry name" value="KELCH REPEAT PROTEIN (AFU_ORTHOLOGUE AFUA_4G14350)"/>
    <property type="match status" value="1"/>
</dbReference>
<evidence type="ECO:0000256" key="1">
    <source>
        <dbReference type="ARBA" id="ARBA00022441"/>
    </source>
</evidence>
<name>A0ABU3LBI1_9FLAO</name>
<keyword evidence="2" id="KW-0677">Repeat</keyword>
<dbReference type="Gene3D" id="2.120.10.80">
    <property type="entry name" value="Kelch-type beta propeller"/>
    <property type="match status" value="2"/>
</dbReference>
<evidence type="ECO:0000256" key="2">
    <source>
        <dbReference type="ARBA" id="ARBA00022737"/>
    </source>
</evidence>
<sequence length="332" mass="38434">MTHIFAKHCLLKIVLFILILPIEQVYSQSQESPCPRNQPVLTYHSKTNNIFLFGGFCSTTKKRLNDLWKFDGKKWELVKSKMAPTPRSGHAMVYDSFRDRLIVFGGKNQQRELLNDLWSWDGTNWTLLSNEGPTPRQSHRIAFNSDNGDIFLFGGSNISKQSLNDTWIFRNGKWKRLTPKQSPAPRFQHTLSYDQQRKKMVLFGGGHRDDNGKTIYGDTWEWSISQGWMLKDENTKMARDHHAMAYDPDSKKIMLFGGYNKGYLGDTWSWNGKKWILKTTEGPARAGKPGLIFNTLEKSMMLFGGGNNENMYLMDFWQFNSTANSWNPHIKK</sequence>